<proteinExistence type="predicted"/>
<dbReference type="STRING" id="1314790.A0A1Y1XZ03"/>
<accession>A0A1Y1XZ03</accession>
<comment type="caution">
    <text evidence="4">The sequence shown here is derived from an EMBL/GenBank/DDBJ whole genome shotgun (WGS) entry which is preliminary data.</text>
</comment>
<dbReference type="AlphaFoldDB" id="A0A1Y1XZ03"/>
<dbReference type="OrthoDB" id="5569911at2759"/>
<feature type="coiled-coil region" evidence="1">
    <location>
        <begin position="457"/>
        <end position="527"/>
    </location>
</feature>
<sequence length="598" mass="68281">MAAIFQSRRKGILPVPKNKASTHEQDKLSFQTLKDPNYTTTAEYAPIQESDIDFKESWDVREKPLPILPPLLRPHISTIAEFTSQSEYQTVPPNPVMTIPSIAASEDHQMKVLVSQAMQDACEYKVLTIKQMEQLRQEYEAQRNQIASLNSLLSYETKFLDSAHTLIRLHASNKYLLKKTSEELANAGRKVDEVANSLWKVTQRANQTQNRILHHTAGVLAVALFKVSSDQQYKLAKSSFAQSFGPSMNGKLQHIEKIDSGYACKAEDSSKGGDIQTSTPHDNAFKQHPTLHMPAPQRAHPRTGGIFNQSNLISMRKNWHQDFDNEPINKDNPNSIHSTATTNSSALGSDYRSDSTDPSVDSDYIEAGWHSMQTATHSPHQPQPLPSNHQDYPSLMTKLIALQDEVEAYRAKAESLEIQLQSGSLPNHLSTLPGNDGDGDERRHMVHALLQPTFLEKEKFRMEAESEARKRHELEEKVERLERELELCHLEEGEDIYLINMEQGRAIERLQKQLVSAIQDIDQLQQQGDDTNYILRQLFYRIPHTSFRNATEAHYAEQPSRYTLDRFVMKVTDLIEENHQLLDRVLDLQSRQERFERS</sequence>
<feature type="compositionally biased region" description="Polar residues" evidence="2">
    <location>
        <begin position="331"/>
        <end position="347"/>
    </location>
</feature>
<feature type="region of interest" description="Disordered" evidence="2">
    <location>
        <begin position="266"/>
        <end position="285"/>
    </location>
</feature>
<feature type="region of interest" description="Disordered" evidence="2">
    <location>
        <begin position="322"/>
        <end position="363"/>
    </location>
</feature>
<reference evidence="4 5" key="1">
    <citation type="submission" date="2016-07" db="EMBL/GenBank/DDBJ databases">
        <title>Pervasive Adenine N6-methylation of Active Genes in Fungi.</title>
        <authorList>
            <consortium name="DOE Joint Genome Institute"/>
            <person name="Mondo S.J."/>
            <person name="Dannebaum R.O."/>
            <person name="Kuo R.C."/>
            <person name="Labutti K."/>
            <person name="Haridas S."/>
            <person name="Kuo A."/>
            <person name="Salamov A."/>
            <person name="Ahrendt S.R."/>
            <person name="Lipzen A."/>
            <person name="Sullivan W."/>
            <person name="Andreopoulos W.B."/>
            <person name="Clum A."/>
            <person name="Lindquist E."/>
            <person name="Daum C."/>
            <person name="Ramamoorthy G.K."/>
            <person name="Gryganskyi A."/>
            <person name="Culley D."/>
            <person name="Magnuson J.K."/>
            <person name="James T.Y."/>
            <person name="O'Malley M.A."/>
            <person name="Stajich J.E."/>
            <person name="Spatafora J.W."/>
            <person name="Visel A."/>
            <person name="Grigoriev I.V."/>
        </authorList>
    </citation>
    <scope>NUCLEOTIDE SEQUENCE [LARGE SCALE GENOMIC DNA]</scope>
    <source>
        <strain evidence="4 5">CBS 931.73</strain>
    </source>
</reference>
<protein>
    <recommendedName>
        <fullName evidence="3">Up-regulated during septation protein 1 domain-containing protein</fullName>
    </recommendedName>
</protein>
<evidence type="ECO:0000259" key="3">
    <source>
        <dbReference type="Pfam" id="PF15456"/>
    </source>
</evidence>
<name>A0A1Y1XZ03_9FUNG</name>
<dbReference type="Pfam" id="PF15456">
    <property type="entry name" value="Uds1"/>
    <property type="match status" value="1"/>
</dbReference>
<dbReference type="EMBL" id="MCFE01000350">
    <property type="protein sequence ID" value="ORX90968.1"/>
    <property type="molecule type" value="Genomic_DNA"/>
</dbReference>
<dbReference type="InParanoid" id="A0A1Y1XZ03"/>
<keyword evidence="5" id="KW-1185">Reference proteome</keyword>
<dbReference type="Proteomes" id="UP000193498">
    <property type="component" value="Unassembled WGS sequence"/>
</dbReference>
<evidence type="ECO:0000256" key="1">
    <source>
        <dbReference type="SAM" id="Coils"/>
    </source>
</evidence>
<evidence type="ECO:0000256" key="2">
    <source>
        <dbReference type="SAM" id="MobiDB-lite"/>
    </source>
</evidence>
<feature type="coiled-coil region" evidence="1">
    <location>
        <begin position="125"/>
        <end position="152"/>
    </location>
</feature>
<feature type="domain" description="Up-regulated during septation protein 1" evidence="3">
    <location>
        <begin position="110"/>
        <end position="222"/>
    </location>
</feature>
<organism evidence="4 5">
    <name type="scientific">Basidiobolus meristosporus CBS 931.73</name>
    <dbReference type="NCBI Taxonomy" id="1314790"/>
    <lineage>
        <taxon>Eukaryota</taxon>
        <taxon>Fungi</taxon>
        <taxon>Fungi incertae sedis</taxon>
        <taxon>Zoopagomycota</taxon>
        <taxon>Entomophthoromycotina</taxon>
        <taxon>Basidiobolomycetes</taxon>
        <taxon>Basidiobolales</taxon>
        <taxon>Basidiobolaceae</taxon>
        <taxon>Basidiobolus</taxon>
    </lineage>
</organism>
<keyword evidence="1" id="KW-0175">Coiled coil</keyword>
<evidence type="ECO:0000313" key="5">
    <source>
        <dbReference type="Proteomes" id="UP000193498"/>
    </source>
</evidence>
<gene>
    <name evidence="4" type="ORF">K493DRAFT_304468</name>
</gene>
<dbReference type="InterPro" id="IPR029191">
    <property type="entry name" value="Uds1"/>
</dbReference>
<evidence type="ECO:0000313" key="4">
    <source>
        <dbReference type="EMBL" id="ORX90968.1"/>
    </source>
</evidence>